<feature type="coiled-coil region" evidence="1">
    <location>
        <begin position="228"/>
        <end position="255"/>
    </location>
</feature>
<dbReference type="AlphaFoldDB" id="A0A4S2KX47"/>
<dbReference type="Proteomes" id="UP000308267">
    <property type="component" value="Unassembled WGS sequence"/>
</dbReference>
<proteinExistence type="predicted"/>
<evidence type="ECO:0000313" key="3">
    <source>
        <dbReference type="EMBL" id="TGZ54675.1"/>
    </source>
</evidence>
<name>A0A4S2KX47_OPIFE</name>
<dbReference type="OrthoDB" id="6264283at2759"/>
<feature type="region of interest" description="Disordered" evidence="2">
    <location>
        <begin position="530"/>
        <end position="550"/>
    </location>
</feature>
<dbReference type="Gene3D" id="1.10.287.1490">
    <property type="match status" value="1"/>
</dbReference>
<feature type="coiled-coil region" evidence="1">
    <location>
        <begin position="448"/>
        <end position="475"/>
    </location>
</feature>
<sequence>MNDRFAKNTTSSDSTQTEARLTHEIISGVPEGPDPSQKWEVRMKELEGELDKHRRENSRLQREVAELRNQNELLQKQLSRKNEQSQTLLDELTEMQKQLENSESAYEKMECQQRDQDQKTKQLAYELKILNQQKSKLEAEMREMEELRATTENKLHQLQYRYDAYMEQCKTERQRFEEKLSNERKHSDQLMTQLAEARKGNGQQSLQNCTRHSQLMNKQRDAELGELRKQVEEMLRANKQQLDLVEQRLAEQRKTTCDLQALVAKLEGDKTERKEHGAASLATTISFLEQRLHAKEEALAVSEFQIHVLNDQLRHEEKERREILEQTKDEKARINSKYRHKIRLLKSRTRAIMARARSHRNLLYRRLVYMVATRTQLKRQLSEKTKWIDQQDHYVWKDSSLHGNGKRELIKTQSVLDQGDEETQTEKRIIAQRNFSSSALGIEAEAKYEGLRQELDASRNALDQLLQLLDNYIDRNIRCTVPEKLRSAKRAGHEIPITSATDEIRKPFMDFKQISSQIRRHVLHSPDQPCVHPAQPTVTPESSVSHPPPTLAMRTEQLRLLLTKMETESIQQNLGTKRHKVQNTIEEISRRLSKLSTRLDEVYTETKAQRYII</sequence>
<gene>
    <name evidence="3" type="ORF">CRM22_010587</name>
</gene>
<reference evidence="3 4" key="1">
    <citation type="journal article" date="2019" name="BMC Genomics">
        <title>New insights from Opisthorchis felineus genome: update on genomics of the epidemiologically important liver flukes.</title>
        <authorList>
            <person name="Ershov N.I."/>
            <person name="Mordvinov V.A."/>
            <person name="Prokhortchouk E.B."/>
            <person name="Pakharukova M.Y."/>
            <person name="Gunbin K.V."/>
            <person name="Ustyantsev K."/>
            <person name="Genaev M.A."/>
            <person name="Blinov A.G."/>
            <person name="Mazur A."/>
            <person name="Boulygina E."/>
            <person name="Tsygankova S."/>
            <person name="Khrameeva E."/>
            <person name="Chekanov N."/>
            <person name="Fan G."/>
            <person name="Xiao A."/>
            <person name="Zhang H."/>
            <person name="Xu X."/>
            <person name="Yang H."/>
            <person name="Solovyev V."/>
            <person name="Lee S.M."/>
            <person name="Liu X."/>
            <person name="Afonnikov D.A."/>
            <person name="Skryabin K.G."/>
        </authorList>
    </citation>
    <scope>NUCLEOTIDE SEQUENCE [LARGE SCALE GENOMIC DNA]</scope>
    <source>
        <strain evidence="3">AK-0245</strain>
        <tissue evidence="3">Whole organism</tissue>
    </source>
</reference>
<comment type="caution">
    <text evidence="3">The sequence shown here is derived from an EMBL/GenBank/DDBJ whole genome shotgun (WGS) entry which is preliminary data.</text>
</comment>
<keyword evidence="1" id="KW-0175">Coiled coil</keyword>
<evidence type="ECO:0000256" key="2">
    <source>
        <dbReference type="SAM" id="MobiDB-lite"/>
    </source>
</evidence>
<keyword evidence="4" id="KW-1185">Reference proteome</keyword>
<feature type="region of interest" description="Disordered" evidence="2">
    <location>
        <begin position="1"/>
        <end position="38"/>
    </location>
</feature>
<accession>A0A4S2KX47</accession>
<feature type="compositionally biased region" description="Polar residues" evidence="2">
    <location>
        <begin position="536"/>
        <end position="545"/>
    </location>
</feature>
<organism evidence="3 4">
    <name type="scientific">Opisthorchis felineus</name>
    <dbReference type="NCBI Taxonomy" id="147828"/>
    <lineage>
        <taxon>Eukaryota</taxon>
        <taxon>Metazoa</taxon>
        <taxon>Spiralia</taxon>
        <taxon>Lophotrochozoa</taxon>
        <taxon>Platyhelminthes</taxon>
        <taxon>Trematoda</taxon>
        <taxon>Digenea</taxon>
        <taxon>Opisthorchiida</taxon>
        <taxon>Opisthorchiata</taxon>
        <taxon>Opisthorchiidae</taxon>
        <taxon>Opisthorchis</taxon>
    </lineage>
</organism>
<protein>
    <submittedName>
        <fullName evidence="3">Uncharacterized protein</fullName>
    </submittedName>
</protein>
<dbReference type="STRING" id="147828.A0A4S2KX47"/>
<feature type="coiled-coil region" evidence="1">
    <location>
        <begin position="578"/>
        <end position="605"/>
    </location>
</feature>
<evidence type="ECO:0000256" key="1">
    <source>
        <dbReference type="SAM" id="Coils"/>
    </source>
</evidence>
<dbReference type="EMBL" id="SJOL01009975">
    <property type="protein sequence ID" value="TGZ54675.1"/>
    <property type="molecule type" value="Genomic_DNA"/>
</dbReference>
<feature type="compositionally biased region" description="Polar residues" evidence="2">
    <location>
        <begin position="7"/>
        <end position="19"/>
    </location>
</feature>
<evidence type="ECO:0000313" key="4">
    <source>
        <dbReference type="Proteomes" id="UP000308267"/>
    </source>
</evidence>